<sequence length="385" mass="42636">MSRSKARSWKTLFIGLVAVLTVSMLAACGKKDDNTNPNKEAANNGGSKSEVVATYEGGEITAKEFDLELRIMKTLQPQMGQLLELDDFREFLVKQAITYEYLAEKADDKAQKEGKKTAEDQLNAIKTQMGDEVFKEMLEAQNVTEDELKNYMIRIFTVVASQTAGIKEEDIKAEFEATKDDYTKASVRHILIGLTDAEGKERSKEDALKLANEVKAKLDKGEDFATLVKEYSDDGQQNIENGGLYEDALVTQWVPQFQEKARTLKINEISDPVETDFGYHIMRVESRTEKKYEDLTEEEKEMIKNFVGSTKLDEFMEKDLDKLIKKIDLPKADNNAETDNGAEAPPASEGNAGTDSEGTNEGSGNSGNAGANDSEKAEGNAGTTK</sequence>
<keyword evidence="3" id="KW-0732">Signal</keyword>
<feature type="region of interest" description="Disordered" evidence="2">
    <location>
        <begin position="327"/>
        <end position="385"/>
    </location>
</feature>
<dbReference type="PANTHER" id="PTHR47245">
    <property type="entry name" value="PEPTIDYLPROLYL ISOMERASE"/>
    <property type="match status" value="1"/>
</dbReference>
<dbReference type="InterPro" id="IPR046357">
    <property type="entry name" value="PPIase_dom_sf"/>
</dbReference>
<name>A0A3Q8S3X4_9BACL</name>
<dbReference type="Proteomes" id="UP000273145">
    <property type="component" value="Chromosome"/>
</dbReference>
<evidence type="ECO:0000313" key="5">
    <source>
        <dbReference type="EMBL" id="AZK45539.1"/>
    </source>
</evidence>
<keyword evidence="1" id="KW-0697">Rotamase</keyword>
<evidence type="ECO:0000259" key="4">
    <source>
        <dbReference type="PROSITE" id="PS50198"/>
    </source>
</evidence>
<gene>
    <name evidence="5" type="ORF">EIM92_04455</name>
</gene>
<feature type="domain" description="PpiC" evidence="4">
    <location>
        <begin position="182"/>
        <end position="286"/>
    </location>
</feature>
<feature type="signal peptide" evidence="3">
    <location>
        <begin position="1"/>
        <end position="26"/>
    </location>
</feature>
<keyword evidence="1 5" id="KW-0413">Isomerase</keyword>
<dbReference type="PANTHER" id="PTHR47245:SF2">
    <property type="entry name" value="PEPTIDYL-PROLYL CIS-TRANS ISOMERASE HP_0175-RELATED"/>
    <property type="match status" value="1"/>
</dbReference>
<dbReference type="InterPro" id="IPR050245">
    <property type="entry name" value="PrsA_foldase"/>
</dbReference>
<dbReference type="Gene3D" id="3.10.50.40">
    <property type="match status" value="1"/>
</dbReference>
<evidence type="ECO:0000313" key="6">
    <source>
        <dbReference type="Proteomes" id="UP000273145"/>
    </source>
</evidence>
<dbReference type="OrthoDB" id="14196at2"/>
<dbReference type="Pfam" id="PF00639">
    <property type="entry name" value="Rotamase"/>
    <property type="match status" value="1"/>
</dbReference>
<evidence type="ECO:0000256" key="2">
    <source>
        <dbReference type="SAM" id="MobiDB-lite"/>
    </source>
</evidence>
<evidence type="ECO:0000256" key="1">
    <source>
        <dbReference type="PROSITE-ProRule" id="PRU00278"/>
    </source>
</evidence>
<organism evidence="5 6">
    <name type="scientific">Paenibacillus lentus</name>
    <dbReference type="NCBI Taxonomy" id="1338368"/>
    <lineage>
        <taxon>Bacteria</taxon>
        <taxon>Bacillati</taxon>
        <taxon>Bacillota</taxon>
        <taxon>Bacilli</taxon>
        <taxon>Bacillales</taxon>
        <taxon>Paenibacillaceae</taxon>
        <taxon>Paenibacillus</taxon>
    </lineage>
</organism>
<evidence type="ECO:0000256" key="3">
    <source>
        <dbReference type="SAM" id="SignalP"/>
    </source>
</evidence>
<dbReference type="PROSITE" id="PS50198">
    <property type="entry name" value="PPIC_PPIASE_2"/>
    <property type="match status" value="1"/>
</dbReference>
<dbReference type="GO" id="GO:0003755">
    <property type="term" value="F:peptidyl-prolyl cis-trans isomerase activity"/>
    <property type="evidence" value="ECO:0007669"/>
    <property type="project" value="UniProtKB-KW"/>
</dbReference>
<dbReference type="AlphaFoldDB" id="A0A3Q8S3X4"/>
<dbReference type="PROSITE" id="PS51257">
    <property type="entry name" value="PROKAR_LIPOPROTEIN"/>
    <property type="match status" value="1"/>
</dbReference>
<dbReference type="SUPFAM" id="SSF109998">
    <property type="entry name" value="Triger factor/SurA peptide-binding domain-like"/>
    <property type="match status" value="1"/>
</dbReference>
<feature type="chain" id="PRO_5038862401" evidence="3">
    <location>
        <begin position="27"/>
        <end position="385"/>
    </location>
</feature>
<reference evidence="5 6" key="1">
    <citation type="submission" date="2018-11" db="EMBL/GenBank/DDBJ databases">
        <title>Genome sequencing of Paenibacillus lentus DSM25539(T).</title>
        <authorList>
            <person name="Kook J.-K."/>
            <person name="Park S.-N."/>
            <person name="Lim Y.K."/>
        </authorList>
    </citation>
    <scope>NUCLEOTIDE SEQUENCE [LARGE SCALE GENOMIC DNA]</scope>
    <source>
        <strain evidence="5 6">DSM 25539</strain>
    </source>
</reference>
<keyword evidence="6" id="KW-1185">Reference proteome</keyword>
<protein>
    <submittedName>
        <fullName evidence="5">Peptidylprolyl isomerase</fullName>
    </submittedName>
</protein>
<dbReference type="InterPro" id="IPR027304">
    <property type="entry name" value="Trigger_fact/SurA_dom_sf"/>
</dbReference>
<accession>A0A3Q8S3X4</accession>
<proteinExistence type="predicted"/>
<dbReference type="SUPFAM" id="SSF54534">
    <property type="entry name" value="FKBP-like"/>
    <property type="match status" value="1"/>
</dbReference>
<dbReference type="KEGG" id="plen:EIM92_04455"/>
<dbReference type="InterPro" id="IPR000297">
    <property type="entry name" value="PPIase_PpiC"/>
</dbReference>
<feature type="compositionally biased region" description="Low complexity" evidence="2">
    <location>
        <begin position="355"/>
        <end position="372"/>
    </location>
</feature>
<dbReference type="EMBL" id="CP034248">
    <property type="protein sequence ID" value="AZK45539.1"/>
    <property type="molecule type" value="Genomic_DNA"/>
</dbReference>
<dbReference type="RefSeq" id="WP_125081654.1">
    <property type="nucleotide sequence ID" value="NZ_CP034248.1"/>
</dbReference>